<dbReference type="Gene3D" id="3.90.70.10">
    <property type="entry name" value="Cysteine proteinases"/>
    <property type="match status" value="1"/>
</dbReference>
<reference evidence="4 5" key="1">
    <citation type="submission" date="2020-04" db="EMBL/GenBank/DDBJ databases">
        <title>Perkinsus olseni comparative genomics.</title>
        <authorList>
            <person name="Bogema D.R."/>
        </authorList>
    </citation>
    <scope>NUCLEOTIDE SEQUENCE [LARGE SCALE GENOMIC DNA]</scope>
    <source>
        <strain evidence="4">00978-12</strain>
    </source>
</reference>
<dbReference type="GO" id="GO:0016579">
    <property type="term" value="P:protein deubiquitination"/>
    <property type="evidence" value="ECO:0007669"/>
    <property type="project" value="InterPro"/>
</dbReference>
<organism evidence="4 5">
    <name type="scientific">Perkinsus olseni</name>
    <name type="common">Perkinsus atlanticus</name>
    <dbReference type="NCBI Taxonomy" id="32597"/>
    <lineage>
        <taxon>Eukaryota</taxon>
        <taxon>Sar</taxon>
        <taxon>Alveolata</taxon>
        <taxon>Perkinsozoa</taxon>
        <taxon>Perkinsea</taxon>
        <taxon>Perkinsida</taxon>
        <taxon>Perkinsidae</taxon>
        <taxon>Perkinsus</taxon>
    </lineage>
</organism>
<feature type="coiled-coil region" evidence="1">
    <location>
        <begin position="199"/>
        <end position="236"/>
    </location>
</feature>
<dbReference type="Pfam" id="PF00443">
    <property type="entry name" value="UCH"/>
    <property type="match status" value="1"/>
</dbReference>
<sequence>MANRSLAIAGLTAPPGVSGAWKLVCFRDKWQQLCRDLDLCDDKLATAAAELASDSMPLGKYEDLYPAFRKVFLSLEALSRAIRKVNAGLRPKLEAFTSFVRKYEEEAGKTLLALQKVEGDVARATQERDHAAAMYKQEVQYRGRVQSLAEAQRRAKNEAVLLLDGMQRDRDRLLLLAVIEKEDAAAARRMVEHDAEGVAKDAKKMRNTITRELDKVRREKLQLSKALEKEEQANREFASSGNENFTKIQGLQAQLKDAVDARADAIGRIQAAEDAATEAKTKQRADMRVRQQLDLDAEDAENQMKEAEDMAAAVAERANAVPGVTEERDRLQQELDDITQKTADLQASLKKTEDDIQRLKTETADLPNMRKRIEEADNEIVEQKAALQKAQQEKDDISAKLESVKREAETAEANAANLNKQLEQTQAWIADLRKKSNAATEELNKTNMELNQVKQVLADDQQAKEAAIQNAKDAQTLIAEKEGETAAATESAKAATAERDDLKKQLQDLKAEVSQIQKEIGAEQKATAQAQKDGGKLAGKGLGRQADEAKAATAKEQAEHEKTRTALANTTADKEEQQSKLAEAKAHADQEKRNLDREVAAHKETRKEYDRLKSKNEDDAAKADARNEDISGAQEKAEEAERQLKTKQDEVSVLHDRIEQMKNEKTEMQTQLKEMKAAADRLEALMTQRIADVKSKPVDSEDSWELDDTYTTEYYKLQRERDEIAAKAQQSTTAKSAFGIQPLPRRGLPNSGPSIAPGTVGGGLSATAPADTSTGSASRSSYQPTTTTSYPTSSSYVATSPGDVTQSTTSDKIKHGGEVTWDYTKKGGRKVGGWMKDGYGAAKRKGKRQQQQQPPAPSPLKRSVDERDELNEMQEGRNYSHHLRENGSGGDDDTDQQGMLLSSQDVPQLGRGISGGMIDLGDLGEPPVKVPRVADIAGRESLSTPEGSPDGEEEDAVSFSSGVSAQDDDDSRCGNTVEPEIPPPRDEELEMWIDMCEETNRVPRKPLRSDAVKSAGPFNFRLLFYPCGTSDARNPLDFAPSAFVEIVPPSKRGLRSEAGKYFPDQWYLRLVNFCISVINFKNPEMSVFREDRKSFHVGSTDSANKHGRMLLRCAAQPLRLGVESQGNRPDDDGPVVPYFGLENLGATCYLNGLLQSLFLIPQFRRIVPPLPSRSTSNGLQIVLALQNVFFKLESAARAPDSPPSSEASSGINDEQGSELREVLVRAFGWDTADLFTQQDAQELSRLLCDKLEEMLKPSKSDKLIRDLFVGRLENYIECLDVDYKSTKEEVFYDLQLNVLSLTGEPLGSVEDSLKEYLQPEVMDGDDKYDAEGFGKQRARKGLRLLSMPPVFTIQLKRFCFSVDTMDMQKVNEYFQFGDVLDMSPYLYEAPSNPADSEYVLHTVLVHNGNVYGGHYYAFVRPELGQPGGEDKWYRFDDENVTRVTKEAAVDDNFGGPTPAEFENPFVEADARPAAARSAGRRSSVAGGSRGCKTHSAYILTYIRRSALEWVMKPCSLAEVNPYLHRRLLASTNTPTSTSSNPGSLETPDEASPEGETADQPVDVSVVCLSNVSLAQLVSHQYTWNPASVVDQIMEALAKDPQKPQLPAGATHTIVSSGALVDTLPTVEGVRGRSSVSNGPSAPSSSVKIYQLGRVEVSPSSKDTPALKFVEVISGYFLSMCLPRSACREHPLADRVSRPVMIMMLADEQTTPKVEVSESLGRKAVAGIHFGRKSRLVILRFFEPVSRTLQFFTTATITPSPAGLVKAARYVMNKKFRRQSEAAHTSENLDERTDWKLYLERDGEAIAVDALSDMSKSMFNDVLGKYQRSISDGEVIVVQWYQEGLITLPEYFESLKHSAPVTFVVHDPFTRLHGPGVDYTKTAAAAADPQQQLLNKERPRCTRQEMMVDIRKTLYEALVDLVEANRDISAPSPFIPGSSVELGGYLLYMYTYDPFFIPLDGGEVVDDCIHHDMAALATVGDHGGSFSKLEPFAHPELHIVFLPKHQSASPGAMPMMCRAFSGARELAATVVWYLPTDMVTDVIRLALDAFKKPEVSFGLQSGIRALVTAAPCQGTTDAPQSKILMMLDSEDPTAQTFENVRATELPCAGRSDIFSGRVGGNYLRIEESVEKEKNEESPSSGADNRATLSPLFARCHATRNGHSLFGHIFFVQLPSGQISGTDLKRRISEKLEVSETEVSSWRLLHNDTASCTFIRMDDTQVDTSRWRPLESSTLILRHQPPAADAAASLAERPLHLG</sequence>
<gene>
    <name evidence="4" type="ORF">FOZ60_007463</name>
</gene>
<dbReference type="InterPro" id="IPR038765">
    <property type="entry name" value="Papain-like_cys_pep_sf"/>
</dbReference>
<proteinExistence type="predicted"/>
<dbReference type="SUPFAM" id="SSF54001">
    <property type="entry name" value="Cysteine proteinases"/>
    <property type="match status" value="1"/>
</dbReference>
<dbReference type="InterPro" id="IPR028889">
    <property type="entry name" value="USP"/>
</dbReference>
<dbReference type="PROSITE" id="PS50235">
    <property type="entry name" value="USP_3"/>
    <property type="match status" value="1"/>
</dbReference>
<dbReference type="PANTHER" id="PTHR24006">
    <property type="entry name" value="UBIQUITIN CARBOXYL-TERMINAL HYDROLASE"/>
    <property type="match status" value="1"/>
</dbReference>
<feature type="region of interest" description="Disordered" evidence="2">
    <location>
        <begin position="519"/>
        <end position="650"/>
    </location>
</feature>
<dbReference type="Proteomes" id="UP000541610">
    <property type="component" value="Unassembled WGS sequence"/>
</dbReference>
<feature type="compositionally biased region" description="Low complexity" evidence="2">
    <location>
        <begin position="485"/>
        <end position="495"/>
    </location>
</feature>
<dbReference type="GO" id="GO:0005634">
    <property type="term" value="C:nucleus"/>
    <property type="evidence" value="ECO:0007669"/>
    <property type="project" value="TreeGrafter"/>
</dbReference>
<dbReference type="InterPro" id="IPR001394">
    <property type="entry name" value="Peptidase_C19_UCH"/>
</dbReference>
<dbReference type="GO" id="GO:0004843">
    <property type="term" value="F:cysteine-type deubiquitinase activity"/>
    <property type="evidence" value="ECO:0007669"/>
    <property type="project" value="InterPro"/>
</dbReference>
<dbReference type="OrthoDB" id="289038at2759"/>
<dbReference type="EMBL" id="JABANP010000003">
    <property type="protein sequence ID" value="KAF4697378.1"/>
    <property type="molecule type" value="Genomic_DNA"/>
</dbReference>
<feature type="region of interest" description="Disordered" evidence="2">
    <location>
        <begin position="482"/>
        <end position="501"/>
    </location>
</feature>
<evidence type="ECO:0000313" key="4">
    <source>
        <dbReference type="EMBL" id="KAF4697378.1"/>
    </source>
</evidence>
<dbReference type="InterPro" id="IPR050164">
    <property type="entry name" value="Peptidase_C19"/>
</dbReference>
<feature type="compositionally biased region" description="Low complexity" evidence="2">
    <location>
        <begin position="778"/>
        <end position="801"/>
    </location>
</feature>
<accession>A0A7J6PMN1</accession>
<feature type="compositionally biased region" description="Acidic residues" evidence="2">
    <location>
        <begin position="1546"/>
        <end position="1556"/>
    </location>
</feature>
<protein>
    <recommendedName>
        <fullName evidence="3">USP domain-containing protein</fullName>
    </recommendedName>
</protein>
<feature type="domain" description="USP" evidence="3">
    <location>
        <begin position="1139"/>
        <end position="1504"/>
    </location>
</feature>
<evidence type="ECO:0000259" key="3">
    <source>
        <dbReference type="PROSITE" id="PS50235"/>
    </source>
</evidence>
<comment type="caution">
    <text evidence="4">The sequence shown here is derived from an EMBL/GenBank/DDBJ whole genome shotgun (WGS) entry which is preliminary data.</text>
</comment>
<feature type="region of interest" description="Disordered" evidence="2">
    <location>
        <begin position="1531"/>
        <end position="1558"/>
    </location>
</feature>
<evidence type="ECO:0000256" key="1">
    <source>
        <dbReference type="SAM" id="Coils"/>
    </source>
</evidence>
<dbReference type="GO" id="GO:0005829">
    <property type="term" value="C:cytosol"/>
    <property type="evidence" value="ECO:0007669"/>
    <property type="project" value="TreeGrafter"/>
</dbReference>
<feature type="compositionally biased region" description="Basic and acidic residues" evidence="2">
    <location>
        <begin position="572"/>
        <end position="650"/>
    </location>
</feature>
<evidence type="ECO:0000256" key="2">
    <source>
        <dbReference type="SAM" id="MobiDB-lite"/>
    </source>
</evidence>
<evidence type="ECO:0000313" key="5">
    <source>
        <dbReference type="Proteomes" id="UP000541610"/>
    </source>
</evidence>
<feature type="region of interest" description="Disordered" evidence="2">
    <location>
        <begin position="726"/>
        <end position="984"/>
    </location>
</feature>
<name>A0A7J6PMN1_PEROL</name>
<keyword evidence="1" id="KW-0175">Coiled coil</keyword>
<feature type="compositionally biased region" description="Low complexity" evidence="2">
    <location>
        <begin position="1531"/>
        <end position="1541"/>
    </location>
</feature>